<comment type="similarity">
    <text evidence="2">Belongs to the proton-activated chloride channel family.</text>
</comment>
<dbReference type="PANTHER" id="PTHR16087">
    <property type="entry name" value="TRANSMEMBRANE PROTEIN 206"/>
    <property type="match status" value="1"/>
</dbReference>
<evidence type="ECO:0000256" key="12">
    <source>
        <dbReference type="ARBA" id="ARBA00023303"/>
    </source>
</evidence>
<keyword evidence="7 15" id="KW-1133">Transmembrane helix</keyword>
<comment type="subcellular location">
    <subcellularLocation>
        <location evidence="1">Cell membrane</location>
        <topology evidence="1">Multi-pass membrane protein</topology>
    </subcellularLocation>
</comment>
<reference evidence="18" key="1">
    <citation type="journal article" date="2006" name="Science">
        <title>Ancient noncoding elements conserved in the human genome.</title>
        <authorList>
            <person name="Venkatesh B."/>
            <person name="Kirkness E.F."/>
            <person name="Loh Y.H."/>
            <person name="Halpern A.L."/>
            <person name="Lee A.P."/>
            <person name="Johnson J."/>
            <person name="Dandona N."/>
            <person name="Viswanathan L.D."/>
            <person name="Tay A."/>
            <person name="Venter J.C."/>
            <person name="Strausberg R.L."/>
            <person name="Brenner S."/>
        </authorList>
    </citation>
    <scope>NUCLEOTIDE SEQUENCE [LARGE SCALE GENOMIC DNA]</scope>
</reference>
<reference evidence="18" key="3">
    <citation type="journal article" date="2014" name="Nature">
        <title>Elephant shark genome provides unique insights into gnathostome evolution.</title>
        <authorList>
            <consortium name="International Elephant Shark Genome Sequencing Consortium"/>
            <person name="Venkatesh B."/>
            <person name="Lee A.P."/>
            <person name="Ravi V."/>
            <person name="Maurya A.K."/>
            <person name="Lian M.M."/>
            <person name="Swann J.B."/>
            <person name="Ohta Y."/>
            <person name="Flajnik M.F."/>
            <person name="Sutoh Y."/>
            <person name="Kasahara M."/>
            <person name="Hoon S."/>
            <person name="Gangu V."/>
            <person name="Roy S.W."/>
            <person name="Irimia M."/>
            <person name="Korzh V."/>
            <person name="Kondrychyn I."/>
            <person name="Lim Z.W."/>
            <person name="Tay B.H."/>
            <person name="Tohari S."/>
            <person name="Kong K.W."/>
            <person name="Ho S."/>
            <person name="Lorente-Galdos B."/>
            <person name="Quilez J."/>
            <person name="Marques-Bonet T."/>
            <person name="Raney B.J."/>
            <person name="Ingham P.W."/>
            <person name="Tay A."/>
            <person name="Hillier L.W."/>
            <person name="Minx P."/>
            <person name="Boehm T."/>
            <person name="Wilson R.K."/>
            <person name="Brenner S."/>
            <person name="Warren W.C."/>
        </authorList>
    </citation>
    <scope>NUCLEOTIDE SEQUENCE [LARGE SCALE GENOMIC DNA]</scope>
</reference>
<evidence type="ECO:0000313" key="18">
    <source>
        <dbReference type="Proteomes" id="UP000314986"/>
    </source>
</evidence>
<dbReference type="Pfam" id="PF15122">
    <property type="entry name" value="TMEM206"/>
    <property type="match status" value="1"/>
</dbReference>
<proteinExistence type="inferred from homology"/>
<name>A0A4W3J3I1_CALMI</name>
<gene>
    <name evidence="17" type="primary">pacc1</name>
</gene>
<evidence type="ECO:0000256" key="11">
    <source>
        <dbReference type="ARBA" id="ARBA00023214"/>
    </source>
</evidence>
<reference evidence="18" key="2">
    <citation type="journal article" date="2007" name="PLoS Biol.">
        <title>Survey sequencing and comparative analysis of the elephant shark (Callorhinchus milii) genome.</title>
        <authorList>
            <person name="Venkatesh B."/>
            <person name="Kirkness E.F."/>
            <person name="Loh Y.H."/>
            <person name="Halpern A.L."/>
            <person name="Lee A.P."/>
            <person name="Johnson J."/>
            <person name="Dandona N."/>
            <person name="Viswanathan L.D."/>
            <person name="Tay A."/>
            <person name="Venter J.C."/>
            <person name="Strausberg R.L."/>
            <person name="Brenner S."/>
        </authorList>
    </citation>
    <scope>NUCLEOTIDE SEQUENCE [LARGE SCALE GENOMIC DNA]</scope>
</reference>
<keyword evidence="18" id="KW-1185">Reference proteome</keyword>
<dbReference type="PANTHER" id="PTHR16087:SF0">
    <property type="entry name" value="PROTON-ACTIVATED CHLORIDE CHANNEL"/>
    <property type="match status" value="1"/>
</dbReference>
<reference evidence="17" key="4">
    <citation type="submission" date="2025-08" db="UniProtKB">
        <authorList>
            <consortium name="Ensembl"/>
        </authorList>
    </citation>
    <scope>IDENTIFICATION</scope>
</reference>
<keyword evidence="4" id="KW-0813">Transport</keyword>
<evidence type="ECO:0000256" key="16">
    <source>
        <dbReference type="SAM" id="SignalP"/>
    </source>
</evidence>
<feature type="signal peptide" evidence="16">
    <location>
        <begin position="1"/>
        <end position="16"/>
    </location>
</feature>
<feature type="transmembrane region" description="Helical" evidence="15">
    <location>
        <begin position="80"/>
        <end position="100"/>
    </location>
</feature>
<dbReference type="Ensembl" id="ENSCMIT00000027665.1">
    <property type="protein sequence ID" value="ENSCMIP00000027230.1"/>
    <property type="gene ID" value="ENSCMIG00000011833.1"/>
</dbReference>
<evidence type="ECO:0000256" key="4">
    <source>
        <dbReference type="ARBA" id="ARBA00022448"/>
    </source>
</evidence>
<dbReference type="GO" id="GO:0005254">
    <property type="term" value="F:chloride channel activity"/>
    <property type="evidence" value="ECO:0007669"/>
    <property type="project" value="UniProtKB-KW"/>
</dbReference>
<dbReference type="Proteomes" id="UP000314986">
    <property type="component" value="Unassembled WGS sequence"/>
</dbReference>
<evidence type="ECO:0000256" key="13">
    <source>
        <dbReference type="ARBA" id="ARBA00024167"/>
    </source>
</evidence>
<dbReference type="AlphaFoldDB" id="A0A4W3J3I1"/>
<dbReference type="InterPro" id="IPR029366">
    <property type="entry name" value="TMEM206"/>
</dbReference>
<reference evidence="17" key="5">
    <citation type="submission" date="2025-09" db="UniProtKB">
        <authorList>
            <consortium name="Ensembl"/>
        </authorList>
    </citation>
    <scope>IDENTIFICATION</scope>
</reference>
<keyword evidence="9 15" id="KW-0472">Membrane</keyword>
<dbReference type="GeneTree" id="ENSGT00390000017528"/>
<accession>A0A4W3J3I1</accession>
<evidence type="ECO:0000313" key="17">
    <source>
        <dbReference type="Ensembl" id="ENSCMIP00000027230.1"/>
    </source>
</evidence>
<organism evidence="17 18">
    <name type="scientific">Callorhinchus milii</name>
    <name type="common">Ghost shark</name>
    <dbReference type="NCBI Taxonomy" id="7868"/>
    <lineage>
        <taxon>Eukaryota</taxon>
        <taxon>Metazoa</taxon>
        <taxon>Chordata</taxon>
        <taxon>Craniata</taxon>
        <taxon>Vertebrata</taxon>
        <taxon>Chondrichthyes</taxon>
        <taxon>Holocephali</taxon>
        <taxon>Chimaeriformes</taxon>
        <taxon>Callorhinchidae</taxon>
        <taxon>Callorhinchus</taxon>
    </lineage>
</organism>
<feature type="chain" id="PRO_5021422044" description="Proton-activated chloride channel" evidence="16">
    <location>
        <begin position="17"/>
        <end position="365"/>
    </location>
</feature>
<sequence length="365" mass="41929">MFFISVCGPLFFLSLSVPPHSVSFTTIIKHVPGREGCFCDLVEREFSAGSRSEQTLVAADDVSSASHSSIFGKACLKNTFAVILIFIYLLLMSVAVFLAYQTITDFREKLKHPVMSVSYQEVVTFDAPGIALYLAKAEVLSCKHYYHDHIQPLAHPSQRGATDCVTEHVNYTDPFSNKTMKYALVVRGPRDVRKREVVFLQFRLNETEQDFSAIDYLLFSSFEEFQESPDKVLFMKNCELSYSIWTFSGGFRTWVKMSLVKTTEEDGSQSVEFRQESSVVKYNDRRPTAERTDQLFFVVFEWKDPFIQEVRDIVTANQWNTIAILCGVFLALFKAAEFAKLSVKWMIKIKRRQQKIKTQELNQMS</sequence>
<evidence type="ECO:0000256" key="15">
    <source>
        <dbReference type="SAM" id="Phobius"/>
    </source>
</evidence>
<evidence type="ECO:0000256" key="3">
    <source>
        <dbReference type="ARBA" id="ARBA00013993"/>
    </source>
</evidence>
<evidence type="ECO:0000256" key="9">
    <source>
        <dbReference type="ARBA" id="ARBA00023136"/>
    </source>
</evidence>
<dbReference type="InParanoid" id="A0A4W3J3I1"/>
<protein>
    <recommendedName>
        <fullName evidence="3">Proton-activated chloride channel</fullName>
    </recommendedName>
    <alternativeName>
        <fullName evidence="14">Transmembrane protein 206</fullName>
    </alternativeName>
</protein>
<keyword evidence="16" id="KW-0732">Signal</keyword>
<dbReference type="OMA" id="EFMRDCE"/>
<evidence type="ECO:0000256" key="10">
    <source>
        <dbReference type="ARBA" id="ARBA00023173"/>
    </source>
</evidence>
<evidence type="ECO:0000256" key="5">
    <source>
        <dbReference type="ARBA" id="ARBA00022475"/>
    </source>
</evidence>
<dbReference type="GO" id="GO:0005886">
    <property type="term" value="C:plasma membrane"/>
    <property type="evidence" value="ECO:0007669"/>
    <property type="project" value="UniProtKB-SubCell"/>
</dbReference>
<evidence type="ECO:0000256" key="8">
    <source>
        <dbReference type="ARBA" id="ARBA00023065"/>
    </source>
</evidence>
<dbReference type="STRING" id="7868.ENSCMIP00000027230"/>
<dbReference type="GO" id="GO:0034707">
    <property type="term" value="C:chloride channel complex"/>
    <property type="evidence" value="ECO:0007669"/>
    <property type="project" value="UniProtKB-KW"/>
</dbReference>
<keyword evidence="8" id="KW-0406">Ion transport</keyword>
<evidence type="ECO:0000256" key="6">
    <source>
        <dbReference type="ARBA" id="ARBA00022692"/>
    </source>
</evidence>
<keyword evidence="11" id="KW-0868">Chloride</keyword>
<keyword evidence="10" id="KW-0869">Chloride channel</keyword>
<keyword evidence="5" id="KW-1003">Cell membrane</keyword>
<keyword evidence="12" id="KW-0407">Ion channel</keyword>
<evidence type="ECO:0000256" key="7">
    <source>
        <dbReference type="ARBA" id="ARBA00022989"/>
    </source>
</evidence>
<keyword evidence="6 15" id="KW-0812">Transmembrane</keyword>
<evidence type="ECO:0000256" key="1">
    <source>
        <dbReference type="ARBA" id="ARBA00004651"/>
    </source>
</evidence>
<evidence type="ECO:0000256" key="2">
    <source>
        <dbReference type="ARBA" id="ARBA00009151"/>
    </source>
</evidence>
<evidence type="ECO:0000256" key="14">
    <source>
        <dbReference type="ARBA" id="ARBA00032817"/>
    </source>
</evidence>
<comment type="catalytic activity">
    <reaction evidence="13">
        <text>chloride(in) = chloride(out)</text>
        <dbReference type="Rhea" id="RHEA:29823"/>
        <dbReference type="ChEBI" id="CHEBI:17996"/>
    </reaction>
</comment>